<name>A0A5M5PFN7_BACFG</name>
<dbReference type="AlphaFoldDB" id="A0A5M5PFN7"/>
<evidence type="ECO:0000313" key="1">
    <source>
        <dbReference type="EMBL" id="KAA4753347.1"/>
    </source>
</evidence>
<protein>
    <submittedName>
        <fullName evidence="1">Uncharacterized protein</fullName>
    </submittedName>
</protein>
<proteinExistence type="predicted"/>
<reference evidence="1 2" key="1">
    <citation type="journal article" date="2019" name="Nat. Med.">
        <title>A library of human gut bacterial isolates paired with longitudinal multiomics data enables mechanistic microbiome research.</title>
        <authorList>
            <person name="Poyet M."/>
            <person name="Groussin M."/>
            <person name="Gibbons S.M."/>
            <person name="Avila-Pacheco J."/>
            <person name="Jiang X."/>
            <person name="Kearney S.M."/>
            <person name="Perrotta A.R."/>
            <person name="Berdy B."/>
            <person name="Zhao S."/>
            <person name="Lieberman T.D."/>
            <person name="Swanson P.K."/>
            <person name="Smith M."/>
            <person name="Roesemann S."/>
            <person name="Alexander J.E."/>
            <person name="Rich S.A."/>
            <person name="Livny J."/>
            <person name="Vlamakis H."/>
            <person name="Clish C."/>
            <person name="Bullock K."/>
            <person name="Deik A."/>
            <person name="Scott J."/>
            <person name="Pierce K.A."/>
            <person name="Xavier R.J."/>
            <person name="Alm E.J."/>
        </authorList>
    </citation>
    <scope>NUCLEOTIDE SEQUENCE [LARGE SCALE GENOMIC DNA]</scope>
    <source>
        <strain evidence="1 2">BIOML-A106</strain>
    </source>
</reference>
<dbReference type="EMBL" id="VWEQ01000007">
    <property type="protein sequence ID" value="KAA4753347.1"/>
    <property type="molecule type" value="Genomic_DNA"/>
</dbReference>
<sequence length="90" mass="10771">MKKKGPVSALPLLPFDLNRKRPGYSPRDILLFLTAKRRKRYQNESHSPFIGHRTYETRQPIRFHLSADKYYQLDFLLKRENSPYFCIGNK</sequence>
<accession>A0A5M5PFN7</accession>
<organism evidence="1 2">
    <name type="scientific">Bacteroides fragilis</name>
    <dbReference type="NCBI Taxonomy" id="817"/>
    <lineage>
        <taxon>Bacteria</taxon>
        <taxon>Pseudomonadati</taxon>
        <taxon>Bacteroidota</taxon>
        <taxon>Bacteroidia</taxon>
        <taxon>Bacteroidales</taxon>
        <taxon>Bacteroidaceae</taxon>
        <taxon>Bacteroides</taxon>
    </lineage>
</organism>
<dbReference type="Proteomes" id="UP000479773">
    <property type="component" value="Unassembled WGS sequence"/>
</dbReference>
<evidence type="ECO:0000313" key="2">
    <source>
        <dbReference type="Proteomes" id="UP000479773"/>
    </source>
</evidence>
<gene>
    <name evidence="1" type="ORF">F3B44_09775</name>
</gene>
<comment type="caution">
    <text evidence="1">The sequence shown here is derived from an EMBL/GenBank/DDBJ whole genome shotgun (WGS) entry which is preliminary data.</text>
</comment>